<reference evidence="2 3" key="1">
    <citation type="submission" date="2019-08" db="EMBL/GenBank/DDBJ databases">
        <title>Complete genome sequence of Candidatus Uab amorphum.</title>
        <authorList>
            <person name="Shiratori T."/>
            <person name="Suzuki S."/>
            <person name="Kakizawa Y."/>
            <person name="Ishida K."/>
        </authorList>
    </citation>
    <scope>NUCLEOTIDE SEQUENCE [LARGE SCALE GENOMIC DNA]</scope>
    <source>
        <strain evidence="2 3">SRT547</strain>
    </source>
</reference>
<dbReference type="KEGG" id="uam:UABAM_06281"/>
<feature type="transmembrane region" description="Helical" evidence="1">
    <location>
        <begin position="1074"/>
        <end position="1100"/>
    </location>
</feature>
<dbReference type="OrthoDB" id="5747753at2"/>
<feature type="transmembrane region" description="Helical" evidence="1">
    <location>
        <begin position="831"/>
        <end position="850"/>
    </location>
</feature>
<keyword evidence="1" id="KW-0812">Transmembrane</keyword>
<organism evidence="2 3">
    <name type="scientific">Uabimicrobium amorphum</name>
    <dbReference type="NCBI Taxonomy" id="2596890"/>
    <lineage>
        <taxon>Bacteria</taxon>
        <taxon>Pseudomonadati</taxon>
        <taxon>Planctomycetota</taxon>
        <taxon>Candidatus Uabimicrobiia</taxon>
        <taxon>Candidatus Uabimicrobiales</taxon>
        <taxon>Candidatus Uabimicrobiaceae</taxon>
        <taxon>Candidatus Uabimicrobium</taxon>
    </lineage>
</organism>
<proteinExistence type="predicted"/>
<dbReference type="RefSeq" id="WP_151971859.1">
    <property type="nucleotide sequence ID" value="NZ_AP019860.1"/>
</dbReference>
<dbReference type="EMBL" id="AP019860">
    <property type="protein sequence ID" value="BBM87866.1"/>
    <property type="molecule type" value="Genomic_DNA"/>
</dbReference>
<sequence length="1390" mass="164648">MTTTKNPKKLIGFRAGDSTQIIKYYIDNKLNVGKTNRQELINDIVSTKKGIFILREKYIRDVIQMHQKLGLLDLYVPHTEEYTLPKEDFLHIAKIEMPDIYSNIGNPENIPDIVILLREPTSKELSTYSLLHFRRYYWSLIFHGEIHKIQMQWEKENHISDYQINAFIEDIGRNIFEEIRYVLFHENLLFDQNNDREVFYEFIAYFLQFYNFAPQSLVKIFPILTNYEQIYKKIVDLGFDVEHLLAHSRPNNSVSVEELIIKREYRLKDPNPDLPIFETRYHLDKIYESPQFQEFFGASKAKFRQQYGNFIEEVIDDIIDYNGIIGRCDFKKLHAKAFRKNIELPTASLLQLDVIFKKQLKAFYTSGSYWQRKIFSFSPQNLLKNEKYRMATRKNIEKVIPKMEKDQKQIAQKAGKVNFLAKLLLPLWLVWQIVLIIPRLFYPIVRLFQFRSPRAQKAVHKSIRRKYRNSLRIAYYAKSKGNMARAFMEFKKCQRHISSVVSPIEIPKNTPLYQEIHKEAKACLESIQEEFAKEYQYSDKQRSELEKFFDHIIKLDPLQHMHRRLLQDIQKSYVDSRRVYFKVSFFGWLFTLGRKSFKTPLPALSNLKKIRSLRAIQKRIYNLQLRKYEINLLINLMQSTFENEENRIREHYRPLLEEAFVQAGLHPKESDGILSQRESVALYKMQEEVLDLFVDKGYVHMTDLRDIISRNQLKMNDLRSPQEFILGDQLLRLDKKIDKVLLGVHHRGEIYMRMIHRVSSLLFGFSVGRWCAKYIATPFGGAYALIEMCLYIGKKFGKLFKHEIEMSAYRLHTLQQHYIYPLDQKNSTKPILVMVIGFALLFFFYTKIGRRTGKQIINYMVKLLRLIFIKIPKWLWFLPPIQFLYKLTFWRFLNIFVFRPALYTCPITLPIVYFTNLTNYLNGYLFVLFGIALGNLVINTSLGRNIFDYLEDRLMHFLYEFNRTVFVGMFHLIVEGFSTAIQWIERVLYAVDDFFRFRQGENVISQVAKAIFGKIWFAINYLFRFTINLIAEPQINPIKHFPIVTISHKIILPFSYPLTIAMEETLIPILGDSFLLGVGMTIVFLFIQFGMPGICGFMAWEFKENWKLYEYSNSQTVKPVIIGSHGETIPRFLKTGFHSGTIPKLYKKIRKDKAGTAKLSYSRKIEYEHHHICHDLEKFISRSFCSQFNINTRMRDYLRNVKVGHAAIRNQSITIPVTLYQKDRENVTFKIIYELQSDLICSYIEGDLSDIHEELKNYVLLMLIVVWKESAVDTITDQMEQYIAANLRLDEDWYALYSLDEDYLVLKVYSAKALIPIGEITYNLGHEEIKPRVSRAFSSQTTLPSVRREDLLIKFRDMSWENYDSATKNFLLKKDNYTENTIPEFLHKAY</sequence>
<evidence type="ECO:0000313" key="2">
    <source>
        <dbReference type="EMBL" id="BBM87866.1"/>
    </source>
</evidence>
<keyword evidence="1" id="KW-0472">Membrane</keyword>
<dbReference type="Proteomes" id="UP000326354">
    <property type="component" value="Chromosome"/>
</dbReference>
<protein>
    <submittedName>
        <fullName evidence="2">Uncharacterized protein</fullName>
    </submittedName>
</protein>
<feature type="transmembrane region" description="Helical" evidence="1">
    <location>
        <begin position="856"/>
        <end position="877"/>
    </location>
</feature>
<gene>
    <name evidence="2" type="ORF">UABAM_06281</name>
</gene>
<evidence type="ECO:0000313" key="3">
    <source>
        <dbReference type="Proteomes" id="UP000326354"/>
    </source>
</evidence>
<name>A0A5S9IUK9_UABAM</name>
<accession>A0A5S9IUK9</accession>
<keyword evidence="3" id="KW-1185">Reference proteome</keyword>
<feature type="transmembrane region" description="Helical" evidence="1">
    <location>
        <begin position="924"/>
        <end position="943"/>
    </location>
</feature>
<feature type="transmembrane region" description="Helical" evidence="1">
    <location>
        <begin position="964"/>
        <end position="984"/>
    </location>
</feature>
<feature type="transmembrane region" description="Helical" evidence="1">
    <location>
        <begin position="889"/>
        <end position="912"/>
    </location>
</feature>
<evidence type="ECO:0000256" key="1">
    <source>
        <dbReference type="SAM" id="Phobius"/>
    </source>
</evidence>
<keyword evidence="1" id="KW-1133">Transmembrane helix</keyword>